<dbReference type="PATRIC" id="fig|1389415.4.peg.4313"/>
<feature type="region of interest" description="Disordered" evidence="1">
    <location>
        <begin position="1"/>
        <end position="30"/>
    </location>
</feature>
<accession>U7QSS5</accession>
<protein>
    <submittedName>
        <fullName evidence="2">Uncharacterized protein</fullName>
    </submittedName>
</protein>
<dbReference type="RefSeq" id="WP_023046053.1">
    <property type="nucleotide sequence ID" value="NZ_AXDT01000236.1"/>
</dbReference>
<dbReference type="AlphaFoldDB" id="U7QSS5"/>
<keyword evidence="3" id="KW-1185">Reference proteome</keyword>
<organism evidence="2 3">
    <name type="scientific">Photorhabdus temperata J3</name>
    <dbReference type="NCBI Taxonomy" id="1389415"/>
    <lineage>
        <taxon>Bacteria</taxon>
        <taxon>Pseudomonadati</taxon>
        <taxon>Pseudomonadota</taxon>
        <taxon>Gammaproteobacteria</taxon>
        <taxon>Enterobacterales</taxon>
        <taxon>Morganellaceae</taxon>
        <taxon>Photorhabdus</taxon>
    </lineage>
</organism>
<evidence type="ECO:0000313" key="3">
    <source>
        <dbReference type="Proteomes" id="UP000017133"/>
    </source>
</evidence>
<dbReference type="EMBL" id="AXDT01000236">
    <property type="protein sequence ID" value="ERT11024.1"/>
    <property type="molecule type" value="Genomic_DNA"/>
</dbReference>
<evidence type="ECO:0000256" key="1">
    <source>
        <dbReference type="SAM" id="MobiDB-lite"/>
    </source>
</evidence>
<dbReference type="Proteomes" id="UP000017133">
    <property type="component" value="Unassembled WGS sequence"/>
</dbReference>
<dbReference type="PANTHER" id="PTHR43327:SF10">
    <property type="entry name" value="STOMATIN-LIKE PROTEIN 2, MITOCHONDRIAL"/>
    <property type="match status" value="1"/>
</dbReference>
<comment type="caution">
    <text evidence="2">The sequence shown here is derived from an EMBL/GenBank/DDBJ whole genome shotgun (WGS) entry which is preliminary data.</text>
</comment>
<dbReference type="PANTHER" id="PTHR43327">
    <property type="entry name" value="STOMATIN-LIKE PROTEIN 2, MITOCHONDRIAL"/>
    <property type="match status" value="1"/>
</dbReference>
<proteinExistence type="predicted"/>
<dbReference type="InterPro" id="IPR050710">
    <property type="entry name" value="Band7/mec-2_domain"/>
</dbReference>
<gene>
    <name evidence="2" type="ORF">O185_21565</name>
</gene>
<sequence length="144" mass="15337">MPSEFMRDSMEQQAAVERERKATETRAEGNKRAAILEAEGKKEAIILNSQAKLESSRLEADVIQALAEGQRKANETLSEAISKPSGEKALMFQLATNYINMLGTLSTSDSDNSKIIAIPADVSQVVGGLVNTGALLSAGSIANK</sequence>
<name>U7QSS5_PHOTE</name>
<evidence type="ECO:0000313" key="2">
    <source>
        <dbReference type="EMBL" id="ERT11024.1"/>
    </source>
</evidence>
<reference evidence="2 3" key="1">
    <citation type="submission" date="2013-10" db="EMBL/GenBank/DDBJ databases">
        <title>Whole Genome Shotgun Sequence of Photorhabdus temperata J3.</title>
        <authorList>
            <person name="Park G.-S."/>
            <person name="Hong S.-J."/>
            <person name="Shin J.-H."/>
        </authorList>
    </citation>
    <scope>NUCLEOTIDE SEQUENCE [LARGE SCALE GENOMIC DNA]</scope>
    <source>
        <strain evidence="2 3">J3</strain>
    </source>
</reference>